<dbReference type="InterPro" id="IPR036291">
    <property type="entry name" value="NAD(P)-bd_dom_sf"/>
</dbReference>
<organism evidence="2 3">
    <name type="scientific">Trichoderma aggressivum f. europaeum</name>
    <dbReference type="NCBI Taxonomy" id="173218"/>
    <lineage>
        <taxon>Eukaryota</taxon>
        <taxon>Fungi</taxon>
        <taxon>Dikarya</taxon>
        <taxon>Ascomycota</taxon>
        <taxon>Pezizomycotina</taxon>
        <taxon>Sordariomycetes</taxon>
        <taxon>Hypocreomycetidae</taxon>
        <taxon>Hypocreales</taxon>
        <taxon>Hypocreaceae</taxon>
        <taxon>Trichoderma</taxon>
    </lineage>
</organism>
<evidence type="ECO:0000313" key="3">
    <source>
        <dbReference type="Proteomes" id="UP001273209"/>
    </source>
</evidence>
<sequence length="320" mass="34897">MSSVVIVGASRGLGFALTKIWSETPSNTVIALVRDKAAATATFEKDLPGRANVRILTADLEDFESLKAALEETRKILDNKLDYLIVNAAVSDSIVDDIGNAEGTNDALASLRFSILNDREQFDKDMIRTFKTNCLGVAHALGLFAPLLLNGTAKKGVVISSGAGDPHWTAKWRIFGHAPYGISKAAVNQVVAAFHAQYAYEGVTISAISPGIIKTEFNTPKPDGEWHLLPKAHSVNAAYMYSMPQNQLHSYEIMLTTQVDLNYQRVQKSFGPPTQASNRFKGPYTPDESAAKVTDVIVNHLDLEVNGGTLISEYNDQQWV</sequence>
<dbReference type="PANTHER" id="PTHR45458:SF3">
    <property type="entry name" value="CHAIN DEHYDROGENASE (ATSC), PUTATIVE-RELATED"/>
    <property type="match status" value="1"/>
</dbReference>
<protein>
    <recommendedName>
        <fullName evidence="4">NAD(P)-binding protein</fullName>
    </recommendedName>
</protein>
<dbReference type="InterPro" id="IPR052184">
    <property type="entry name" value="SDR_enzymes"/>
</dbReference>
<dbReference type="PANTHER" id="PTHR45458">
    <property type="entry name" value="SHORT-CHAIN DEHYDROGENASE/REDUCTASE SDR"/>
    <property type="match status" value="1"/>
</dbReference>
<dbReference type="GeneID" id="87923971"/>
<keyword evidence="1" id="KW-0175">Coiled coil</keyword>
<gene>
    <name evidence="2" type="ORF">Triagg1_9141</name>
</gene>
<dbReference type="PRINTS" id="PR00081">
    <property type="entry name" value="GDHRDH"/>
</dbReference>
<accession>A0AAE1IAZ4</accession>
<dbReference type="EMBL" id="JAWRVG010000049">
    <property type="protein sequence ID" value="KAK4064162.1"/>
    <property type="molecule type" value="Genomic_DNA"/>
</dbReference>
<evidence type="ECO:0008006" key="4">
    <source>
        <dbReference type="Google" id="ProtNLM"/>
    </source>
</evidence>
<proteinExistence type="predicted"/>
<reference evidence="2" key="1">
    <citation type="submission" date="2023-11" db="EMBL/GenBank/DDBJ databases">
        <title>The genome sequences of three competitors of mushroom-forming fungi.</title>
        <authorList>
            <person name="Beijen E."/>
            <person name="Ohm R.A."/>
        </authorList>
    </citation>
    <scope>NUCLEOTIDE SEQUENCE</scope>
    <source>
        <strain evidence="2">CBS 100526</strain>
    </source>
</reference>
<dbReference type="RefSeq" id="XP_062751914.1">
    <property type="nucleotide sequence ID" value="XM_062904066.1"/>
</dbReference>
<dbReference type="Pfam" id="PF00106">
    <property type="entry name" value="adh_short"/>
    <property type="match status" value="1"/>
</dbReference>
<dbReference type="InterPro" id="IPR002347">
    <property type="entry name" value="SDR_fam"/>
</dbReference>
<name>A0AAE1IAZ4_9HYPO</name>
<dbReference type="AlphaFoldDB" id="A0AAE1IAZ4"/>
<comment type="caution">
    <text evidence="2">The sequence shown here is derived from an EMBL/GenBank/DDBJ whole genome shotgun (WGS) entry which is preliminary data.</text>
</comment>
<feature type="coiled-coil region" evidence="1">
    <location>
        <begin position="53"/>
        <end position="80"/>
    </location>
</feature>
<dbReference type="SUPFAM" id="SSF51735">
    <property type="entry name" value="NAD(P)-binding Rossmann-fold domains"/>
    <property type="match status" value="1"/>
</dbReference>
<dbReference type="GO" id="GO:0016616">
    <property type="term" value="F:oxidoreductase activity, acting on the CH-OH group of donors, NAD or NADP as acceptor"/>
    <property type="evidence" value="ECO:0007669"/>
    <property type="project" value="TreeGrafter"/>
</dbReference>
<keyword evidence="3" id="KW-1185">Reference proteome</keyword>
<evidence type="ECO:0000256" key="1">
    <source>
        <dbReference type="SAM" id="Coils"/>
    </source>
</evidence>
<dbReference type="Proteomes" id="UP001273209">
    <property type="component" value="Unassembled WGS sequence"/>
</dbReference>
<evidence type="ECO:0000313" key="2">
    <source>
        <dbReference type="EMBL" id="KAK4064162.1"/>
    </source>
</evidence>
<dbReference type="Gene3D" id="3.40.50.720">
    <property type="entry name" value="NAD(P)-binding Rossmann-like Domain"/>
    <property type="match status" value="1"/>
</dbReference>